<gene>
    <name evidence="2" type="ORF">MENT_LOCUS31424</name>
</gene>
<sequence length="71" mass="7578">MKLLESKALIFLFVVGLNLLNNSDCFSFNFFGNKPDCAPGACPVGSKDVTCKGQSTTIAALRVLTNHVTKA</sequence>
<name>A0A6V7VX52_MELEN</name>
<feature type="chain" id="PRO_5028065181" evidence="1">
    <location>
        <begin position="26"/>
        <end position="71"/>
    </location>
</feature>
<organism evidence="2 3">
    <name type="scientific">Meloidogyne enterolobii</name>
    <name type="common">Root-knot nematode worm</name>
    <name type="synonym">Meloidogyne mayaguensis</name>
    <dbReference type="NCBI Taxonomy" id="390850"/>
    <lineage>
        <taxon>Eukaryota</taxon>
        <taxon>Metazoa</taxon>
        <taxon>Ecdysozoa</taxon>
        <taxon>Nematoda</taxon>
        <taxon>Chromadorea</taxon>
        <taxon>Rhabditida</taxon>
        <taxon>Tylenchina</taxon>
        <taxon>Tylenchomorpha</taxon>
        <taxon>Tylenchoidea</taxon>
        <taxon>Meloidogynidae</taxon>
        <taxon>Meloidogyninae</taxon>
        <taxon>Meloidogyne</taxon>
    </lineage>
</organism>
<dbReference type="AlphaFoldDB" id="A0A6V7VX52"/>
<dbReference type="Proteomes" id="UP000580250">
    <property type="component" value="Unassembled WGS sequence"/>
</dbReference>
<protein>
    <submittedName>
        <fullName evidence="2">Uncharacterized protein</fullName>
    </submittedName>
</protein>
<reference evidence="2 3" key="1">
    <citation type="submission" date="2020-08" db="EMBL/GenBank/DDBJ databases">
        <authorList>
            <person name="Koutsovoulos G."/>
            <person name="Danchin GJ E."/>
        </authorList>
    </citation>
    <scope>NUCLEOTIDE SEQUENCE [LARGE SCALE GENOMIC DNA]</scope>
</reference>
<dbReference type="EMBL" id="CAJEWN010000343">
    <property type="protein sequence ID" value="CAD2179423.1"/>
    <property type="molecule type" value="Genomic_DNA"/>
</dbReference>
<comment type="caution">
    <text evidence="2">The sequence shown here is derived from an EMBL/GenBank/DDBJ whole genome shotgun (WGS) entry which is preliminary data.</text>
</comment>
<evidence type="ECO:0000256" key="1">
    <source>
        <dbReference type="SAM" id="SignalP"/>
    </source>
</evidence>
<keyword evidence="1" id="KW-0732">Signal</keyword>
<accession>A0A6V7VX52</accession>
<feature type="signal peptide" evidence="1">
    <location>
        <begin position="1"/>
        <end position="25"/>
    </location>
</feature>
<proteinExistence type="predicted"/>
<evidence type="ECO:0000313" key="2">
    <source>
        <dbReference type="EMBL" id="CAD2179423.1"/>
    </source>
</evidence>
<evidence type="ECO:0000313" key="3">
    <source>
        <dbReference type="Proteomes" id="UP000580250"/>
    </source>
</evidence>